<sequence length="565" mass="61850">MGTSSQLYSRLHSLDSKSYGALKQLAGTWQFQGFDLHIDKVQPDPYASASRIRITLPVTATEVPQEFLQDTADRVAVSDFIARDIYDAISHGPREFQAVRPGQEILPRSSVTCEKGTVQVALTFQFPAAGRRVKGRLAAGLLVDDLPGLVSYSALGERLQHHALKQHVQTLRDYLFIQRELQDRHLVGFVADGAVLARRSGNSDTPLANAVPFESPAENKVFFDLPSGRSISGLGIREGITLLVGGGFHGKSTLLKALERGVFPHIPGDGRQLVVSDPTAVSVRAEDGRAVTGTNISTMINNLPGRIDTQEFSTANASGSTSQAANLAEAVEIGTRTVLIDEDTSATNFMIRDQRMKALISAEPITPFVDRISDLWEDRGISTILVMGGSGAFFEHAHTVIALNEYVPQDVTERAHQLAKQYHETKHSLSEGNTDKTSSLALLGAPRTVDPNSLLVEDTRKPPRGRGLEEIQIGKENLDLRYLSQLVDSGQTQAIALCLPLVARRLQTAQIPLAPAVQEVIEQIEREGLETLTGSDSRVRGDVVLPRKEELFQAISRWRKLRLKR</sequence>
<dbReference type="Pfam" id="PF21117">
    <property type="entry name" value="MRB1590_C"/>
    <property type="match status" value="1"/>
</dbReference>
<dbReference type="InterPro" id="IPR019195">
    <property type="entry name" value="ABC_ATPase_put"/>
</dbReference>
<dbReference type="AlphaFoldDB" id="A0A7H2BHU5"/>
<accession>A0A7H2BHU5</accession>
<keyword evidence="5" id="KW-1185">Reference proteome</keyword>
<protein>
    <submittedName>
        <fullName evidence="4">ABC-ATPase domain-containing protein</fullName>
    </submittedName>
</protein>
<proteinExistence type="predicted"/>
<dbReference type="RefSeq" id="WP_190616752.1">
    <property type="nucleotide sequence ID" value="NZ_CP061538.1"/>
</dbReference>
<dbReference type="PANTHER" id="PTHR38149:SF1">
    <property type="entry name" value="ATPASE"/>
    <property type="match status" value="1"/>
</dbReference>
<dbReference type="SUPFAM" id="SSF52540">
    <property type="entry name" value="P-loop containing nucleoside triphosphate hydrolases"/>
    <property type="match status" value="1"/>
</dbReference>
<dbReference type="InterPro" id="IPR046834">
    <property type="entry name" value="ABC_ATPase_C"/>
</dbReference>
<evidence type="ECO:0000313" key="4">
    <source>
        <dbReference type="EMBL" id="QNV39241.1"/>
    </source>
</evidence>
<dbReference type="KEGG" id="rama:IDM48_07430"/>
<reference evidence="4 5" key="1">
    <citation type="submission" date="2020-09" db="EMBL/GenBank/DDBJ databases">
        <title>Investigation of environmental microbe.</title>
        <authorList>
            <person name="Ou Y."/>
            <person name="Kang Q."/>
        </authorList>
    </citation>
    <scope>NUCLEOTIDE SEQUENCE [LARGE SCALE GENOMIC DNA]</scope>
    <source>
        <strain evidence="4 5">KJZ-9</strain>
    </source>
</reference>
<organism evidence="4 5">
    <name type="scientific">Rothia amarae</name>
    <dbReference type="NCBI Taxonomy" id="169480"/>
    <lineage>
        <taxon>Bacteria</taxon>
        <taxon>Bacillati</taxon>
        <taxon>Actinomycetota</taxon>
        <taxon>Actinomycetes</taxon>
        <taxon>Micrococcales</taxon>
        <taxon>Micrococcaceae</taxon>
        <taxon>Rothia</taxon>
    </lineage>
</organism>
<dbReference type="Proteomes" id="UP000516421">
    <property type="component" value="Chromosome"/>
</dbReference>
<feature type="domain" description="ATPase of the ABC class C-terminal" evidence="1">
    <location>
        <begin position="161"/>
        <end position="431"/>
    </location>
</feature>
<feature type="domain" description="ATPase of the ABC class N-terminal" evidence="2">
    <location>
        <begin position="5"/>
        <end position="151"/>
    </location>
</feature>
<dbReference type="InterPro" id="IPR046833">
    <property type="entry name" value="ABC_N"/>
</dbReference>
<name>A0A7H2BHU5_9MICC</name>
<dbReference type="Pfam" id="PF09818">
    <property type="entry name" value="ABC_ATPase"/>
    <property type="match status" value="1"/>
</dbReference>
<feature type="domain" description="MRB1590-like C-terminal" evidence="3">
    <location>
        <begin position="465"/>
        <end position="563"/>
    </location>
</feature>
<evidence type="ECO:0000259" key="1">
    <source>
        <dbReference type="Pfam" id="PF09818"/>
    </source>
</evidence>
<evidence type="ECO:0000259" key="2">
    <source>
        <dbReference type="Pfam" id="PF20446"/>
    </source>
</evidence>
<dbReference type="InterPro" id="IPR027417">
    <property type="entry name" value="P-loop_NTPase"/>
</dbReference>
<dbReference type="EMBL" id="CP061538">
    <property type="protein sequence ID" value="QNV39241.1"/>
    <property type="molecule type" value="Genomic_DNA"/>
</dbReference>
<evidence type="ECO:0000313" key="5">
    <source>
        <dbReference type="Proteomes" id="UP000516421"/>
    </source>
</evidence>
<dbReference type="PANTHER" id="PTHR38149">
    <property type="entry name" value="ATPASE"/>
    <property type="match status" value="1"/>
</dbReference>
<gene>
    <name evidence="4" type="ORF">IDM48_07430</name>
</gene>
<dbReference type="InterPro" id="IPR049069">
    <property type="entry name" value="MRB1590-like_C"/>
</dbReference>
<dbReference type="Pfam" id="PF20446">
    <property type="entry name" value="ABC_N"/>
    <property type="match status" value="1"/>
</dbReference>
<evidence type="ECO:0000259" key="3">
    <source>
        <dbReference type="Pfam" id="PF21117"/>
    </source>
</evidence>